<dbReference type="InterPro" id="IPR018728">
    <property type="entry name" value="DUF2268"/>
</dbReference>
<sequence length="280" mass="32897">MNINLGLNEFKVITYNQTSPDNNYEAWLPYYEKYHHVFDVLFEKLYMSSLSDLRPYINTLSFKDMLRRAESSLNKHQVTRIQNIVDDCIRYFGYDESFDVFMLVGLDGIDGAAPISDEPFLFFGLERMNDSDLNILIPHEFNHLCRFQYLKDLENMNQLTVRQLIIAEGLATLTPLIMHQQPLSSEHLAKALMVTAKEYEDLQVSKEFIRTQITKDFDRKLSPELFATYFMANEESDLPAKAGYFYGTMIISSLLQSGFSLKELTYKKTEEIWFLYFQRY</sequence>
<keyword evidence="2" id="KW-0645">Protease</keyword>
<organism evidence="2 3">
    <name type="scientific">Jeotgalibacillus terrae</name>
    <dbReference type="NCBI Taxonomy" id="587735"/>
    <lineage>
        <taxon>Bacteria</taxon>
        <taxon>Bacillati</taxon>
        <taxon>Bacillota</taxon>
        <taxon>Bacilli</taxon>
        <taxon>Bacillales</taxon>
        <taxon>Caryophanaceae</taxon>
        <taxon>Jeotgalibacillus</taxon>
    </lineage>
</organism>
<comment type="caution">
    <text evidence="2">The sequence shown here is derived from an EMBL/GenBank/DDBJ whole genome shotgun (WGS) entry which is preliminary data.</text>
</comment>
<dbReference type="Pfam" id="PF10026">
    <property type="entry name" value="DUF2268"/>
    <property type="match status" value="1"/>
</dbReference>
<dbReference type="EMBL" id="JBHUPG010000019">
    <property type="protein sequence ID" value="MFD2912270.1"/>
    <property type="molecule type" value="Genomic_DNA"/>
</dbReference>
<evidence type="ECO:0000313" key="3">
    <source>
        <dbReference type="Proteomes" id="UP001597561"/>
    </source>
</evidence>
<dbReference type="GO" id="GO:0006508">
    <property type="term" value="P:proteolysis"/>
    <property type="evidence" value="ECO:0007669"/>
    <property type="project" value="UniProtKB-KW"/>
</dbReference>
<proteinExistence type="predicted"/>
<dbReference type="RefSeq" id="WP_204728834.1">
    <property type="nucleotide sequence ID" value="NZ_JAFBDK010000005.1"/>
</dbReference>
<accession>A0ABW5ZH25</accession>
<dbReference type="Proteomes" id="UP001597561">
    <property type="component" value="Unassembled WGS sequence"/>
</dbReference>
<dbReference type="GO" id="GO:0008233">
    <property type="term" value="F:peptidase activity"/>
    <property type="evidence" value="ECO:0007669"/>
    <property type="project" value="UniProtKB-KW"/>
</dbReference>
<keyword evidence="2" id="KW-0378">Hydrolase</keyword>
<name>A0ABW5ZH25_9BACL</name>
<feature type="domain" description="DUF2268" evidence="1">
    <location>
        <begin position="107"/>
        <end position="272"/>
    </location>
</feature>
<protein>
    <submittedName>
        <fullName evidence="2">DUF2268 domain-containing putative Zn-dependent protease</fullName>
    </submittedName>
</protein>
<evidence type="ECO:0000313" key="2">
    <source>
        <dbReference type="EMBL" id="MFD2912270.1"/>
    </source>
</evidence>
<gene>
    <name evidence="2" type="ORF">ACFS5P_10330</name>
</gene>
<reference evidence="3" key="1">
    <citation type="journal article" date="2019" name="Int. J. Syst. Evol. Microbiol.">
        <title>The Global Catalogue of Microorganisms (GCM) 10K type strain sequencing project: providing services to taxonomists for standard genome sequencing and annotation.</title>
        <authorList>
            <consortium name="The Broad Institute Genomics Platform"/>
            <consortium name="The Broad Institute Genome Sequencing Center for Infectious Disease"/>
            <person name="Wu L."/>
            <person name="Ma J."/>
        </authorList>
    </citation>
    <scope>NUCLEOTIDE SEQUENCE [LARGE SCALE GENOMIC DNA]</scope>
    <source>
        <strain evidence="3">KCTC 13528</strain>
    </source>
</reference>
<evidence type="ECO:0000259" key="1">
    <source>
        <dbReference type="Pfam" id="PF10026"/>
    </source>
</evidence>
<keyword evidence="3" id="KW-1185">Reference proteome</keyword>